<dbReference type="AlphaFoldDB" id="A0A118DLT9"/>
<dbReference type="EMBL" id="LOWA01000056">
    <property type="protein sequence ID" value="KVE23948.1"/>
    <property type="molecule type" value="Genomic_DNA"/>
</dbReference>
<dbReference type="RefSeq" id="WP_059520306.1">
    <property type="nucleotide sequence ID" value="NZ_LOWA01000056.1"/>
</dbReference>
<keyword evidence="2" id="KW-1185">Reference proteome</keyword>
<sequence>MTLVRLFLFNAFSYSFFIRRIVRRIALGRSPEQGLGMMRWCSRTCLRLFPSIRYSIERSIAHMMSAHLNDDPTRIRQVADRVVNELFEAELAGLMLRTHSLSSMKTMLDRMECEGEPLLREALARGGPLMLAGLHFGNLMMFVTKLRFLIPEDRKMMIVMHKDAPGAFFDDAQRLVNEFGAGKIDLIDIEQRVHLRRLITGLRKEEPVFLLFSDLHGRFGKTNPCRLGGRWIRLAGGGVKLAVEQGIPLLVAYATGVPFRDRCTVHFVELGSTTGSRMLNTPENASRVLTTHQLIVDRLEDALVKQPEQWHFWEHFAPYLMPSPLLEHSTRASEPALKNV</sequence>
<dbReference type="OrthoDB" id="8986192at2"/>
<accession>A0A118DLT9</accession>
<evidence type="ECO:0000313" key="2">
    <source>
        <dbReference type="Proteomes" id="UP000062788"/>
    </source>
</evidence>
<evidence type="ECO:0000313" key="1">
    <source>
        <dbReference type="EMBL" id="KVE23948.1"/>
    </source>
</evidence>
<reference evidence="1 2" key="1">
    <citation type="submission" date="2015-11" db="EMBL/GenBank/DDBJ databases">
        <title>Expanding the genomic diversity of Burkholderia species for the development of highly accurate diagnostics.</title>
        <authorList>
            <person name="Sahl J."/>
            <person name="Keim P."/>
            <person name="Wagner D."/>
        </authorList>
    </citation>
    <scope>NUCLEOTIDE SEQUENCE [LARGE SCALE GENOMIC DNA]</scope>
    <source>
        <strain evidence="1 2">TSV85</strain>
    </source>
</reference>
<organism evidence="1 2">
    <name type="scientific">Burkholderia singularis</name>
    <dbReference type="NCBI Taxonomy" id="1503053"/>
    <lineage>
        <taxon>Bacteria</taxon>
        <taxon>Pseudomonadati</taxon>
        <taxon>Pseudomonadota</taxon>
        <taxon>Betaproteobacteria</taxon>
        <taxon>Burkholderiales</taxon>
        <taxon>Burkholderiaceae</taxon>
        <taxon>Burkholderia</taxon>
        <taxon>pseudomallei group</taxon>
    </lineage>
</organism>
<protein>
    <recommendedName>
        <fullName evidence="3">Lipid A biosynthesis lauroyl acyltransferase</fullName>
    </recommendedName>
</protein>
<name>A0A118DLT9_9BURK</name>
<dbReference type="Proteomes" id="UP000062788">
    <property type="component" value="Unassembled WGS sequence"/>
</dbReference>
<comment type="caution">
    <text evidence="1">The sequence shown here is derived from an EMBL/GenBank/DDBJ whole genome shotgun (WGS) entry which is preliminary data.</text>
</comment>
<evidence type="ECO:0008006" key="3">
    <source>
        <dbReference type="Google" id="ProtNLM"/>
    </source>
</evidence>
<proteinExistence type="predicted"/>
<gene>
    <name evidence="1" type="ORF">WS67_22380</name>
</gene>